<evidence type="ECO:0000313" key="2">
    <source>
        <dbReference type="Proteomes" id="UP000636110"/>
    </source>
</evidence>
<gene>
    <name evidence="1" type="ORF">GM920_21510</name>
</gene>
<comment type="caution">
    <text evidence="1">The sequence shown here is derived from an EMBL/GenBank/DDBJ whole genome shotgun (WGS) entry which is preliminary data.</text>
</comment>
<proteinExistence type="predicted"/>
<sequence length="114" mass="13594">MEAQEFVDIDELDFNRSMARWVKKNPHIMRAMNGHHLLILLANGNLRINLNQFSPAYQFKFIDHNFEHYCLKFIDRLDEPIASYLSTWGIPQCGLHFIFLLKGRSFQKYITYQV</sequence>
<name>A0ABR6F1W8_9SPHI</name>
<dbReference type="RefSeq" id="WP_182961394.1">
    <property type="nucleotide sequence ID" value="NZ_WNXC01000010.1"/>
</dbReference>
<organism evidence="1 2">
    <name type="scientific">Pedobacter gandavensis</name>
    <dbReference type="NCBI Taxonomy" id="2679963"/>
    <lineage>
        <taxon>Bacteria</taxon>
        <taxon>Pseudomonadati</taxon>
        <taxon>Bacteroidota</taxon>
        <taxon>Sphingobacteriia</taxon>
        <taxon>Sphingobacteriales</taxon>
        <taxon>Sphingobacteriaceae</taxon>
        <taxon>Pedobacter</taxon>
    </lineage>
</organism>
<accession>A0ABR6F1W8</accession>
<dbReference type="Proteomes" id="UP000636110">
    <property type="component" value="Unassembled WGS sequence"/>
</dbReference>
<keyword evidence="2" id="KW-1185">Reference proteome</keyword>
<protein>
    <submittedName>
        <fullName evidence="1">Uncharacterized protein</fullName>
    </submittedName>
</protein>
<reference evidence="1 2" key="1">
    <citation type="submission" date="2019-11" db="EMBL/GenBank/DDBJ databases">
        <title>Description of Pedobacter sp. LMG 31462T.</title>
        <authorList>
            <person name="Carlier A."/>
            <person name="Qi S."/>
            <person name="Vandamme P."/>
        </authorList>
    </citation>
    <scope>NUCLEOTIDE SEQUENCE [LARGE SCALE GENOMIC DNA]</scope>
    <source>
        <strain evidence="1 2">LMG 31462</strain>
    </source>
</reference>
<evidence type="ECO:0000313" key="1">
    <source>
        <dbReference type="EMBL" id="MBB2151492.1"/>
    </source>
</evidence>
<dbReference type="EMBL" id="WNXC01000010">
    <property type="protein sequence ID" value="MBB2151492.1"/>
    <property type="molecule type" value="Genomic_DNA"/>
</dbReference>